<name>A0A1M6MGP5_9CLOT</name>
<evidence type="ECO:0008006" key="3">
    <source>
        <dbReference type="Google" id="ProtNLM"/>
    </source>
</evidence>
<evidence type="ECO:0000313" key="1">
    <source>
        <dbReference type="EMBL" id="SHJ82627.1"/>
    </source>
</evidence>
<dbReference type="Gene3D" id="1.10.10.60">
    <property type="entry name" value="Homeodomain-like"/>
    <property type="match status" value="1"/>
</dbReference>
<dbReference type="EMBL" id="FQZO01000008">
    <property type="protein sequence ID" value="SHJ82627.1"/>
    <property type="molecule type" value="Genomic_DNA"/>
</dbReference>
<dbReference type="InterPro" id="IPR052411">
    <property type="entry name" value="c-mor_Regulatory_Protein"/>
</dbReference>
<dbReference type="Proteomes" id="UP000184080">
    <property type="component" value="Unassembled WGS sequence"/>
</dbReference>
<dbReference type="NCBIfam" id="NF040785">
    <property type="entry name" value="CD3324_fam"/>
    <property type="match status" value="1"/>
</dbReference>
<organism evidence="1 2">
    <name type="scientific">Clostridium amylolyticum</name>
    <dbReference type="NCBI Taxonomy" id="1121298"/>
    <lineage>
        <taxon>Bacteria</taxon>
        <taxon>Bacillati</taxon>
        <taxon>Bacillota</taxon>
        <taxon>Clostridia</taxon>
        <taxon>Eubacteriales</taxon>
        <taxon>Clostridiaceae</taxon>
        <taxon>Clostridium</taxon>
    </lineage>
</organism>
<dbReference type="OrthoDB" id="9800398at2"/>
<sequence>MRYEKAQNILPEEILKIIQEYIDGEYLYIPRKDENKKTWGENSGALKELDIRNRKIMCKYKEGTSVKELSGTFYLSEASIRRILRLYKNREEYSP</sequence>
<dbReference type="PANTHER" id="PTHR37812:SF1">
    <property type="entry name" value="MU-LIKE PROPHAGE FLUMU PROTEIN C"/>
    <property type="match status" value="1"/>
</dbReference>
<keyword evidence="2" id="KW-1185">Reference proteome</keyword>
<accession>A0A1M6MGP5</accession>
<gene>
    <name evidence="1" type="ORF">SAMN05444401_3999</name>
</gene>
<protein>
    <recommendedName>
        <fullName evidence="3">Mor transcription activator family protein</fullName>
    </recommendedName>
</protein>
<reference evidence="1 2" key="1">
    <citation type="submission" date="2016-11" db="EMBL/GenBank/DDBJ databases">
        <authorList>
            <person name="Jaros S."/>
            <person name="Januszkiewicz K."/>
            <person name="Wedrychowicz H."/>
        </authorList>
    </citation>
    <scope>NUCLEOTIDE SEQUENCE [LARGE SCALE GENOMIC DNA]</scope>
    <source>
        <strain evidence="1 2">DSM 21864</strain>
    </source>
</reference>
<dbReference type="PANTHER" id="PTHR37812">
    <property type="entry name" value="MU-LIKE PROPHAGE FLUMU PROTEIN C"/>
    <property type="match status" value="1"/>
</dbReference>
<dbReference type="RefSeq" id="WP_073010999.1">
    <property type="nucleotide sequence ID" value="NZ_FQZO01000008.1"/>
</dbReference>
<dbReference type="InterPro" id="IPR049739">
    <property type="entry name" value="YraL-like"/>
</dbReference>
<dbReference type="InterPro" id="IPR009057">
    <property type="entry name" value="Homeodomain-like_sf"/>
</dbReference>
<evidence type="ECO:0000313" key="2">
    <source>
        <dbReference type="Proteomes" id="UP000184080"/>
    </source>
</evidence>
<dbReference type="AlphaFoldDB" id="A0A1M6MGP5"/>
<dbReference type="SUPFAM" id="SSF46689">
    <property type="entry name" value="Homeodomain-like"/>
    <property type="match status" value="1"/>
</dbReference>
<dbReference type="STRING" id="1121298.SAMN05444401_3999"/>
<proteinExistence type="predicted"/>